<evidence type="ECO:0000256" key="1">
    <source>
        <dbReference type="SAM" id="MobiDB-lite"/>
    </source>
</evidence>
<feature type="compositionally biased region" description="Basic and acidic residues" evidence="1">
    <location>
        <begin position="37"/>
        <end position="54"/>
    </location>
</feature>
<accession>A0A0V0RF38</accession>
<sequence length="54" mass="6285">MFANFLLLGLEMSENYSEDKREENKPDEEVSTSQDPHQTDPSEDEKAFDRFSEA</sequence>
<dbReference type="AlphaFoldDB" id="A0A0V0RF38"/>
<reference evidence="2 3" key="1">
    <citation type="submission" date="2015-01" db="EMBL/GenBank/DDBJ databases">
        <title>Evolution of Trichinella species and genotypes.</title>
        <authorList>
            <person name="Korhonen P.K."/>
            <person name="Edoardo P."/>
            <person name="Giuseppe L.R."/>
            <person name="Gasser R.B."/>
        </authorList>
    </citation>
    <scope>NUCLEOTIDE SEQUENCE [LARGE SCALE GENOMIC DNA]</scope>
    <source>
        <strain evidence="2">ISS37</strain>
    </source>
</reference>
<evidence type="ECO:0000313" key="3">
    <source>
        <dbReference type="Proteomes" id="UP000054630"/>
    </source>
</evidence>
<protein>
    <submittedName>
        <fullName evidence="2">Uncharacterized protein</fullName>
    </submittedName>
</protein>
<proteinExistence type="predicted"/>
<dbReference type="Proteomes" id="UP000054630">
    <property type="component" value="Unassembled WGS sequence"/>
</dbReference>
<gene>
    <name evidence="2" type="ORF">T07_13774</name>
</gene>
<comment type="caution">
    <text evidence="2">The sequence shown here is derived from an EMBL/GenBank/DDBJ whole genome shotgun (WGS) entry which is preliminary data.</text>
</comment>
<name>A0A0V0RF38_9BILA</name>
<dbReference type="EMBL" id="JYDL01000256">
    <property type="protein sequence ID" value="KRX12856.1"/>
    <property type="molecule type" value="Genomic_DNA"/>
</dbReference>
<evidence type="ECO:0000313" key="2">
    <source>
        <dbReference type="EMBL" id="KRX12856.1"/>
    </source>
</evidence>
<feature type="region of interest" description="Disordered" evidence="1">
    <location>
        <begin position="11"/>
        <end position="54"/>
    </location>
</feature>
<feature type="compositionally biased region" description="Basic and acidic residues" evidence="1">
    <location>
        <begin position="17"/>
        <end position="28"/>
    </location>
</feature>
<keyword evidence="3" id="KW-1185">Reference proteome</keyword>
<organism evidence="2 3">
    <name type="scientific">Trichinella nelsoni</name>
    <dbReference type="NCBI Taxonomy" id="6336"/>
    <lineage>
        <taxon>Eukaryota</taxon>
        <taxon>Metazoa</taxon>
        <taxon>Ecdysozoa</taxon>
        <taxon>Nematoda</taxon>
        <taxon>Enoplea</taxon>
        <taxon>Dorylaimia</taxon>
        <taxon>Trichinellida</taxon>
        <taxon>Trichinellidae</taxon>
        <taxon>Trichinella</taxon>
    </lineage>
</organism>